<name>A0A0C2X4G6_AMAMK</name>
<dbReference type="HOGENOM" id="CLU_2183267_0_0_1"/>
<dbReference type="EMBL" id="KN818257">
    <property type="protein sequence ID" value="KIL63588.1"/>
    <property type="molecule type" value="Genomic_DNA"/>
</dbReference>
<dbReference type="Proteomes" id="UP000054549">
    <property type="component" value="Unassembled WGS sequence"/>
</dbReference>
<accession>A0A0C2X4G6</accession>
<keyword evidence="3" id="KW-1185">Reference proteome</keyword>
<reference evidence="2 3" key="1">
    <citation type="submission" date="2014-04" db="EMBL/GenBank/DDBJ databases">
        <title>Evolutionary Origins and Diversification of the Mycorrhizal Mutualists.</title>
        <authorList>
            <consortium name="DOE Joint Genome Institute"/>
            <consortium name="Mycorrhizal Genomics Consortium"/>
            <person name="Kohler A."/>
            <person name="Kuo A."/>
            <person name="Nagy L.G."/>
            <person name="Floudas D."/>
            <person name="Copeland A."/>
            <person name="Barry K.W."/>
            <person name="Cichocki N."/>
            <person name="Veneault-Fourrey C."/>
            <person name="LaButti K."/>
            <person name="Lindquist E.A."/>
            <person name="Lipzen A."/>
            <person name="Lundell T."/>
            <person name="Morin E."/>
            <person name="Murat C."/>
            <person name="Riley R."/>
            <person name="Ohm R."/>
            <person name="Sun H."/>
            <person name="Tunlid A."/>
            <person name="Henrissat B."/>
            <person name="Grigoriev I.V."/>
            <person name="Hibbett D.S."/>
            <person name="Martin F."/>
        </authorList>
    </citation>
    <scope>NUCLEOTIDE SEQUENCE [LARGE SCALE GENOMIC DNA]</scope>
    <source>
        <strain evidence="2 3">Koide BX008</strain>
    </source>
</reference>
<evidence type="ECO:0000313" key="3">
    <source>
        <dbReference type="Proteomes" id="UP000054549"/>
    </source>
</evidence>
<sequence>MCVFIHNCPGLHSLSNLRVPPVILEATATDSTIRSSNTGNNSAPGGAKAKCSNCGATHCEVIMGTLLTQGTLYTALSVSFGASPTAYRWEIISHVLVPVVESEHWIASL</sequence>
<dbReference type="EMBL" id="KN818623">
    <property type="protein sequence ID" value="KIL54826.1"/>
    <property type="molecule type" value="Genomic_DNA"/>
</dbReference>
<evidence type="ECO:0000313" key="1">
    <source>
        <dbReference type="EMBL" id="KIL54826.1"/>
    </source>
</evidence>
<gene>
    <name evidence="2" type="ORF">M378DRAFT_164269</name>
    <name evidence="1" type="ORF">M378DRAFT_174008</name>
</gene>
<organism evidence="2 3">
    <name type="scientific">Amanita muscaria (strain Koide BX008)</name>
    <dbReference type="NCBI Taxonomy" id="946122"/>
    <lineage>
        <taxon>Eukaryota</taxon>
        <taxon>Fungi</taxon>
        <taxon>Dikarya</taxon>
        <taxon>Basidiomycota</taxon>
        <taxon>Agaricomycotina</taxon>
        <taxon>Agaricomycetes</taxon>
        <taxon>Agaricomycetidae</taxon>
        <taxon>Agaricales</taxon>
        <taxon>Pluteineae</taxon>
        <taxon>Amanitaceae</taxon>
        <taxon>Amanita</taxon>
    </lineage>
</organism>
<evidence type="ECO:0000313" key="2">
    <source>
        <dbReference type="EMBL" id="KIL63588.1"/>
    </source>
</evidence>
<dbReference type="AlphaFoldDB" id="A0A0C2X4G6"/>
<protein>
    <submittedName>
        <fullName evidence="2">Uncharacterized protein</fullName>
    </submittedName>
</protein>
<proteinExistence type="predicted"/>